<name>A0A6J4QL21_9ACTN</name>
<dbReference type="AlphaFoldDB" id="A0A6J4QL21"/>
<evidence type="ECO:0000259" key="5">
    <source>
        <dbReference type="PROSITE" id="PS51462"/>
    </source>
</evidence>
<accession>A0A6J4QL21</accession>
<evidence type="ECO:0000256" key="1">
    <source>
        <dbReference type="ARBA" id="ARBA00001946"/>
    </source>
</evidence>
<dbReference type="InterPro" id="IPR015797">
    <property type="entry name" value="NUDIX_hydrolase-like_dom_sf"/>
</dbReference>
<dbReference type="PRINTS" id="PR00502">
    <property type="entry name" value="NUDIXFAMILY"/>
</dbReference>
<dbReference type="EMBL" id="CADCVH010000001">
    <property type="protein sequence ID" value="CAA9442976.1"/>
    <property type="molecule type" value="Genomic_DNA"/>
</dbReference>
<dbReference type="InterPro" id="IPR020084">
    <property type="entry name" value="NUDIX_hydrolase_CS"/>
</dbReference>
<dbReference type="PANTHER" id="PTHR43046:SF2">
    <property type="entry name" value="8-OXO-DGTP DIPHOSPHATASE-RELATED"/>
    <property type="match status" value="1"/>
</dbReference>
<organism evidence="6">
    <name type="scientific">uncultured Rubrobacteraceae bacterium</name>
    <dbReference type="NCBI Taxonomy" id="349277"/>
    <lineage>
        <taxon>Bacteria</taxon>
        <taxon>Bacillati</taxon>
        <taxon>Actinomycetota</taxon>
        <taxon>Rubrobacteria</taxon>
        <taxon>Rubrobacterales</taxon>
        <taxon>Rubrobacteraceae</taxon>
        <taxon>environmental samples</taxon>
    </lineage>
</organism>
<dbReference type="PROSITE" id="PS51462">
    <property type="entry name" value="NUDIX"/>
    <property type="match status" value="1"/>
</dbReference>
<dbReference type="InterPro" id="IPR020476">
    <property type="entry name" value="Nudix_hydrolase"/>
</dbReference>
<dbReference type="SUPFAM" id="SSF55811">
    <property type="entry name" value="Nudix"/>
    <property type="match status" value="1"/>
</dbReference>
<dbReference type="GO" id="GO:0016787">
    <property type="term" value="F:hydrolase activity"/>
    <property type="evidence" value="ECO:0007669"/>
    <property type="project" value="UniProtKB-KW"/>
</dbReference>
<evidence type="ECO:0000256" key="4">
    <source>
        <dbReference type="RuleBase" id="RU003476"/>
    </source>
</evidence>
<evidence type="ECO:0000256" key="2">
    <source>
        <dbReference type="ARBA" id="ARBA00005582"/>
    </source>
</evidence>
<comment type="similarity">
    <text evidence="2 4">Belongs to the Nudix hydrolase family.</text>
</comment>
<dbReference type="PROSITE" id="PS00893">
    <property type="entry name" value="NUDIX_BOX"/>
    <property type="match status" value="1"/>
</dbReference>
<feature type="domain" description="Nudix hydrolase" evidence="5">
    <location>
        <begin position="20"/>
        <end position="153"/>
    </location>
</feature>
<reference evidence="6" key="1">
    <citation type="submission" date="2020-02" db="EMBL/GenBank/DDBJ databases">
        <authorList>
            <person name="Meier V. D."/>
        </authorList>
    </citation>
    <scope>NUCLEOTIDE SEQUENCE</scope>
    <source>
        <strain evidence="6">AVDCRST_MAG02</strain>
    </source>
</reference>
<gene>
    <name evidence="6" type="ORF">AVDCRST_MAG02-245</name>
</gene>
<proteinExistence type="inferred from homology"/>
<dbReference type="Pfam" id="PF00293">
    <property type="entry name" value="NUDIX"/>
    <property type="match status" value="1"/>
</dbReference>
<dbReference type="Gene3D" id="3.90.79.10">
    <property type="entry name" value="Nucleoside Triphosphate Pyrophosphohydrolase"/>
    <property type="match status" value="1"/>
</dbReference>
<dbReference type="PANTHER" id="PTHR43046">
    <property type="entry name" value="GDP-MANNOSE MANNOSYL HYDROLASE"/>
    <property type="match status" value="1"/>
</dbReference>
<evidence type="ECO:0000256" key="3">
    <source>
        <dbReference type="ARBA" id="ARBA00022801"/>
    </source>
</evidence>
<protein>
    <recommendedName>
        <fullName evidence="5">Nudix hydrolase domain-containing protein</fullName>
    </recommendedName>
</protein>
<keyword evidence="3 4" id="KW-0378">Hydrolase</keyword>
<comment type="cofactor">
    <cofactor evidence="1">
        <name>Mg(2+)</name>
        <dbReference type="ChEBI" id="CHEBI:18420"/>
    </cofactor>
</comment>
<sequence length="165" mass="18502">MPKASKAEFFYDDPNAPRPNRPIGVGVLALIERDGGLLMERRSDCGRWGFVGGEIEVEESLEEGLRREVLEETGLVVVDEELFAVFPGPSRVVRYPDGNVVRLLTFVYRARVEDFGPLRRSEESEELRFFRPEELSGLDVIETSTPILDAYLDPSSGTKPGMLPD</sequence>
<evidence type="ECO:0000313" key="6">
    <source>
        <dbReference type="EMBL" id="CAA9442976.1"/>
    </source>
</evidence>
<dbReference type="InterPro" id="IPR000086">
    <property type="entry name" value="NUDIX_hydrolase_dom"/>
</dbReference>